<feature type="modified residue" description="4-aspartylphosphate" evidence="10">
    <location>
        <position position="1207"/>
    </location>
</feature>
<dbReference type="InterPro" id="IPR016132">
    <property type="entry name" value="Phyto_chromo_attachment"/>
</dbReference>
<dbReference type="InterPro" id="IPR001789">
    <property type="entry name" value="Sig_transdc_resp-reg_receiver"/>
</dbReference>
<evidence type="ECO:0000256" key="9">
    <source>
        <dbReference type="ARBA" id="ARBA00023170"/>
    </source>
</evidence>
<dbReference type="PANTHER" id="PTHR43047:SF76">
    <property type="entry name" value="PHYTOCHROME-LIKE HISTIDINE KINASE 2"/>
    <property type="match status" value="1"/>
</dbReference>
<dbReference type="InterPro" id="IPR035965">
    <property type="entry name" value="PAS-like_dom_sf"/>
</dbReference>
<evidence type="ECO:0000256" key="11">
    <source>
        <dbReference type="SAM" id="MobiDB-lite"/>
    </source>
</evidence>
<feature type="region of interest" description="Disordered" evidence="11">
    <location>
        <begin position="1030"/>
        <end position="1050"/>
    </location>
</feature>
<comment type="catalytic activity">
    <reaction evidence="1">
        <text>ATP + protein L-histidine = ADP + protein N-phospho-L-histidine.</text>
        <dbReference type="EC" id="2.7.13.3"/>
    </reaction>
</comment>
<dbReference type="Pfam" id="PF00360">
    <property type="entry name" value="PHY"/>
    <property type="match status" value="1"/>
</dbReference>
<dbReference type="PROSITE" id="PS50110">
    <property type="entry name" value="RESPONSE_REGULATORY"/>
    <property type="match status" value="1"/>
</dbReference>
<dbReference type="SMART" id="SM00448">
    <property type="entry name" value="REC"/>
    <property type="match status" value="1"/>
</dbReference>
<dbReference type="InterPro" id="IPR003661">
    <property type="entry name" value="HisK_dim/P_dom"/>
</dbReference>
<evidence type="ECO:0000256" key="3">
    <source>
        <dbReference type="ARBA" id="ARBA00022543"/>
    </source>
</evidence>
<feature type="compositionally biased region" description="Polar residues" evidence="11">
    <location>
        <begin position="1032"/>
        <end position="1044"/>
    </location>
</feature>
<dbReference type="InterPro" id="IPR003594">
    <property type="entry name" value="HATPase_dom"/>
</dbReference>
<dbReference type="GO" id="GO:0009881">
    <property type="term" value="F:photoreceptor activity"/>
    <property type="evidence" value="ECO:0007669"/>
    <property type="project" value="UniProtKB-KW"/>
</dbReference>
<dbReference type="Pfam" id="PF00072">
    <property type="entry name" value="Response_reg"/>
    <property type="match status" value="1"/>
</dbReference>
<reference evidence="16" key="1">
    <citation type="journal article" date="2017" name="Nat. Microbiol.">
        <title>Global analysis of biosynthetic gene clusters reveals vast potential of secondary metabolite production in Penicillium species.</title>
        <authorList>
            <person name="Nielsen J.C."/>
            <person name="Grijseels S."/>
            <person name="Prigent S."/>
            <person name="Ji B."/>
            <person name="Dainat J."/>
            <person name="Nielsen K.F."/>
            <person name="Frisvad J.C."/>
            <person name="Workman M."/>
            <person name="Nielsen J."/>
        </authorList>
    </citation>
    <scope>NUCLEOTIDE SEQUENCE [LARGE SCALE GENOMIC DNA]</scope>
    <source>
        <strain evidence="16">IBT 31811</strain>
    </source>
</reference>
<gene>
    <name evidence="15" type="ORF">PENANT_c030G03141</name>
</gene>
<keyword evidence="8" id="KW-0157">Chromophore</keyword>
<dbReference type="CDD" id="cd17546">
    <property type="entry name" value="REC_hyHK_CKI1_RcsC-like"/>
    <property type="match status" value="1"/>
</dbReference>
<proteinExistence type="predicted"/>
<dbReference type="Gene3D" id="3.30.565.10">
    <property type="entry name" value="Histidine kinase-like ATPase, C-terminal domain"/>
    <property type="match status" value="1"/>
</dbReference>
<dbReference type="Pfam" id="PF08446">
    <property type="entry name" value="PAS_2"/>
    <property type="match status" value="1"/>
</dbReference>
<evidence type="ECO:0000259" key="14">
    <source>
        <dbReference type="PROSITE" id="PS50110"/>
    </source>
</evidence>
<dbReference type="Gene3D" id="1.10.287.130">
    <property type="match status" value="1"/>
</dbReference>
<feature type="domain" description="Response regulatory" evidence="14">
    <location>
        <begin position="1156"/>
        <end position="1282"/>
    </location>
</feature>
<dbReference type="PANTHER" id="PTHR43047">
    <property type="entry name" value="TWO-COMPONENT HISTIDINE PROTEIN KINASE"/>
    <property type="match status" value="1"/>
</dbReference>
<evidence type="ECO:0000256" key="10">
    <source>
        <dbReference type="PROSITE-ProRule" id="PRU00169"/>
    </source>
</evidence>
<dbReference type="SUPFAM" id="SSF52172">
    <property type="entry name" value="CheY-like"/>
    <property type="match status" value="1"/>
</dbReference>
<comment type="caution">
    <text evidence="15">The sequence shown here is derived from an EMBL/GenBank/DDBJ whole genome shotgun (WGS) entry which is preliminary data.</text>
</comment>
<dbReference type="Gene3D" id="3.30.450.20">
    <property type="entry name" value="PAS domain"/>
    <property type="match status" value="1"/>
</dbReference>
<dbReference type="SUPFAM" id="SSF55785">
    <property type="entry name" value="PYP-like sensor domain (PAS domain)"/>
    <property type="match status" value="1"/>
</dbReference>
<evidence type="ECO:0000313" key="15">
    <source>
        <dbReference type="EMBL" id="OQD81032.1"/>
    </source>
</evidence>
<dbReference type="InterPro" id="IPR004358">
    <property type="entry name" value="Sig_transdc_His_kin-like_C"/>
</dbReference>
<protein>
    <recommendedName>
        <fullName evidence="2">histidine kinase</fullName>
        <ecNumber evidence="2">2.7.13.3</ecNumber>
    </recommendedName>
</protein>
<dbReference type="InterPro" id="IPR011006">
    <property type="entry name" value="CheY-like_superfamily"/>
</dbReference>
<dbReference type="GO" id="GO:0005886">
    <property type="term" value="C:plasma membrane"/>
    <property type="evidence" value="ECO:0007669"/>
    <property type="project" value="TreeGrafter"/>
</dbReference>
<dbReference type="GO" id="GO:0009927">
    <property type="term" value="F:histidine phosphotransfer kinase activity"/>
    <property type="evidence" value="ECO:0007669"/>
    <property type="project" value="TreeGrafter"/>
</dbReference>
<dbReference type="Gene3D" id="3.30.450.270">
    <property type="match status" value="1"/>
</dbReference>
<dbReference type="STRING" id="416450.A0A1V6PWF0"/>
<keyword evidence="4 10" id="KW-0597">Phosphoprotein</keyword>
<dbReference type="Proteomes" id="UP000191672">
    <property type="component" value="Unassembled WGS sequence"/>
</dbReference>
<dbReference type="PRINTS" id="PR00344">
    <property type="entry name" value="BCTRLSENSOR"/>
</dbReference>
<evidence type="ECO:0000313" key="16">
    <source>
        <dbReference type="Proteomes" id="UP000191672"/>
    </source>
</evidence>
<keyword evidence="9" id="KW-0675">Receptor</keyword>
<dbReference type="SUPFAM" id="SSF55874">
    <property type="entry name" value="ATPase domain of HSP90 chaperone/DNA topoisomerase II/histidine kinase"/>
    <property type="match status" value="1"/>
</dbReference>
<dbReference type="InterPro" id="IPR005467">
    <property type="entry name" value="His_kinase_dom"/>
</dbReference>
<dbReference type="EMBL" id="MDYN01000030">
    <property type="protein sequence ID" value="OQD81032.1"/>
    <property type="molecule type" value="Genomic_DNA"/>
</dbReference>
<name>A0A1V6PWF0_9EURO</name>
<dbReference type="GO" id="GO:0006355">
    <property type="term" value="P:regulation of DNA-templated transcription"/>
    <property type="evidence" value="ECO:0007669"/>
    <property type="project" value="InterPro"/>
</dbReference>
<feature type="compositionally biased region" description="Basic and acidic residues" evidence="11">
    <location>
        <begin position="190"/>
        <end position="205"/>
    </location>
</feature>
<feature type="domain" description="Phytochrome chromophore attachment site" evidence="12">
    <location>
        <begin position="445"/>
        <end position="604"/>
    </location>
</feature>
<organism evidence="15 16">
    <name type="scientific">Penicillium antarcticum</name>
    <dbReference type="NCBI Taxonomy" id="416450"/>
    <lineage>
        <taxon>Eukaryota</taxon>
        <taxon>Fungi</taxon>
        <taxon>Dikarya</taxon>
        <taxon>Ascomycota</taxon>
        <taxon>Pezizomycotina</taxon>
        <taxon>Eurotiomycetes</taxon>
        <taxon>Eurotiomycetidae</taxon>
        <taxon>Eurotiales</taxon>
        <taxon>Aspergillaceae</taxon>
        <taxon>Penicillium</taxon>
    </lineage>
</organism>
<evidence type="ECO:0000256" key="5">
    <source>
        <dbReference type="ARBA" id="ARBA00022606"/>
    </source>
</evidence>
<feature type="domain" description="Histidine kinase" evidence="13">
    <location>
        <begin position="787"/>
        <end position="1025"/>
    </location>
</feature>
<feature type="region of interest" description="Disordered" evidence="11">
    <location>
        <begin position="373"/>
        <end position="397"/>
    </location>
</feature>
<sequence length="1306" mass="144789">MSPLYAASITLLPTPQPIEVPNWAMSLPPDITDHSDWTVIYDDDDGKKEDQLSHNRQTLARTLSIPKTMCILSDTKTEISTVAELPSPKLKLPKLGDDSAERIFPIRSALSFDSVPSSALPTPAIEKLETPISPFSDTWTGNFGNEKASFQPTIAAVKENSDQEILKRPDSLAKLHQKSDCEAGYSSTCKKQDRDDEHSLDDPTKPHAFRMNEPSANALRQLQNTVESGGDVLGAYRPTNGLQYSKQDEEAVAIQSFGVLIVLAESNGKFKVQVASNNSSKIIGYSPDELFELDSFCDVLSTSHIDIFLDHANFVLGDEYEVVENGPEVFFLTVLLRERLSQNGWCKKVWCTMHTSKAYKNYVICELQPAMTSGSTTKTSQRVQQPERQTQTSKASCTNLAPLGNSGNVYISKDNVRATDIKVTDSSEILNTIPRILQQLARSQTLETLVQNTFATLQALTQFSRTTIYHFEYDHKGTVVADGVDSSLELTSFEGTSFPESTFPDPLRKRYMRNTVCLSYARVDHSAELVYRASTNKHALDMSHTYLAAAPTSSRPNSGPPVRACLSIAINVFGKLWGLISCQSYEADKTLHPIVQKVCWFMAEAVSNNIQRLSSTLPIVLKKLPMSSSDKDNLQTADSPSGDLLSLFGADYAAASIMGESKILGKATDSQEVLAVLEYMKAKEIDTVLSSTNITSDFQDLNYYRGFRCISGLLFVPLSADGRDFIMFFRAEGRNMPHGSDNESVWSAAEFEKASSLSLLYRTFSEIWQEKEAAMQNNQLMRLLLANSAHEFRTPLNAIINYLEIALDGSIDQETRDHISRSHSASKSLVYIINDLLDLTNAENGKQLIKDEVLNLSETLTEATDIFWEEARQKHVDLQVVQHAALPPVLGDQRRVRQVITNLISNAIQHTASGALTIESCVVPESVDPDHISVEVAIHDTGSGMSQETVETLFCELEQVSHKGYMKTPKSYRYTPSSTSVETESVLGLGLALVARIVRNMNGQLSLRSEEGKGSCFKIRLKFPLPAEESDNQASSFVSDASQPRQKEQEKQEILNFCTIKPKDGIPCECGITSEFTEGSVLDVDVSPKTGESKKLSLSRAKLQTSNGLQEVHRKTSPLPTPPHSPEVSKPPATASPGDQPQSLDQNNSSMEATLHVLVAEDDPVNSTILRKRLEKFGHTIDMTANGKECASVYKNNPTLYNAILMDLQMPIVDGLSATKMIRQYEQEMASSGLPVTRVPIFAVSASLLEKDRERYVQSGFDGWFMKPIDFQRVNVLLGGVRIKWMRNECVYRPGIWEQGGWFNRI</sequence>
<keyword evidence="16" id="KW-1185">Reference proteome</keyword>
<dbReference type="CDD" id="cd00082">
    <property type="entry name" value="HisKA"/>
    <property type="match status" value="1"/>
</dbReference>
<dbReference type="PROSITE" id="PS50109">
    <property type="entry name" value="HIS_KIN"/>
    <property type="match status" value="1"/>
</dbReference>
<dbReference type="Pfam" id="PF00512">
    <property type="entry name" value="HisKA"/>
    <property type="match status" value="1"/>
</dbReference>
<evidence type="ECO:0000256" key="8">
    <source>
        <dbReference type="ARBA" id="ARBA00022991"/>
    </source>
</evidence>
<evidence type="ECO:0000256" key="7">
    <source>
        <dbReference type="ARBA" id="ARBA00022777"/>
    </source>
</evidence>
<dbReference type="EC" id="2.7.13.3" evidence="2"/>
<evidence type="ECO:0000259" key="12">
    <source>
        <dbReference type="PROSITE" id="PS50046"/>
    </source>
</evidence>
<keyword evidence="7" id="KW-0418">Kinase</keyword>
<keyword evidence="3" id="KW-0600">Photoreceptor protein</keyword>
<evidence type="ECO:0000256" key="1">
    <source>
        <dbReference type="ARBA" id="ARBA00000085"/>
    </source>
</evidence>
<dbReference type="InterPro" id="IPR036097">
    <property type="entry name" value="HisK_dim/P_sf"/>
</dbReference>
<dbReference type="PROSITE" id="PS50046">
    <property type="entry name" value="PHYTOCHROME_2"/>
    <property type="match status" value="1"/>
</dbReference>
<feature type="region of interest" description="Disordered" evidence="11">
    <location>
        <begin position="177"/>
        <end position="210"/>
    </location>
</feature>
<feature type="region of interest" description="Disordered" evidence="11">
    <location>
        <begin position="1091"/>
        <end position="1147"/>
    </location>
</feature>
<dbReference type="GO" id="GO:0000155">
    <property type="term" value="F:phosphorelay sensor kinase activity"/>
    <property type="evidence" value="ECO:0007669"/>
    <property type="project" value="InterPro"/>
</dbReference>
<dbReference type="GO" id="GO:0009584">
    <property type="term" value="P:detection of visible light"/>
    <property type="evidence" value="ECO:0007669"/>
    <property type="project" value="InterPro"/>
</dbReference>
<dbReference type="InterPro" id="IPR013654">
    <property type="entry name" value="PAS_2"/>
</dbReference>
<feature type="compositionally biased region" description="Polar residues" evidence="11">
    <location>
        <begin position="1137"/>
        <end position="1147"/>
    </location>
</feature>
<evidence type="ECO:0000256" key="4">
    <source>
        <dbReference type="ARBA" id="ARBA00022553"/>
    </source>
</evidence>
<accession>A0A1V6PWF0</accession>
<dbReference type="SUPFAM" id="SSF47384">
    <property type="entry name" value="Homodimeric domain of signal transducing histidine kinase"/>
    <property type="match status" value="1"/>
</dbReference>
<dbReference type="InterPro" id="IPR036890">
    <property type="entry name" value="HATPase_C_sf"/>
</dbReference>
<dbReference type="InterPro" id="IPR013515">
    <property type="entry name" value="Phytochrome_cen-reg"/>
</dbReference>
<keyword evidence="6" id="KW-0808">Transferase</keyword>
<dbReference type="SUPFAM" id="SSF55781">
    <property type="entry name" value="GAF domain-like"/>
    <property type="match status" value="2"/>
</dbReference>
<keyword evidence="5" id="KW-0716">Sensory transduction</keyword>
<evidence type="ECO:0000259" key="13">
    <source>
        <dbReference type="PROSITE" id="PS50109"/>
    </source>
</evidence>
<dbReference type="InterPro" id="IPR029016">
    <property type="entry name" value="GAF-like_dom_sf"/>
</dbReference>
<dbReference type="Gene3D" id="3.40.50.2300">
    <property type="match status" value="1"/>
</dbReference>
<dbReference type="InterPro" id="IPR043150">
    <property type="entry name" value="Phytochrome_PHY_sf"/>
</dbReference>
<dbReference type="Gene3D" id="3.30.450.40">
    <property type="match status" value="1"/>
</dbReference>
<dbReference type="SMART" id="SM00387">
    <property type="entry name" value="HATPase_c"/>
    <property type="match status" value="1"/>
</dbReference>
<dbReference type="Pfam" id="PF02518">
    <property type="entry name" value="HATPase_c"/>
    <property type="match status" value="1"/>
</dbReference>
<evidence type="ECO:0000256" key="6">
    <source>
        <dbReference type="ARBA" id="ARBA00022679"/>
    </source>
</evidence>
<dbReference type="SMART" id="SM00388">
    <property type="entry name" value="HisKA"/>
    <property type="match status" value="1"/>
</dbReference>
<evidence type="ECO:0000256" key="2">
    <source>
        <dbReference type="ARBA" id="ARBA00012438"/>
    </source>
</evidence>